<dbReference type="STRING" id="1346.BMF34_06465"/>
<accession>A0A3L8G915</accession>
<reference evidence="2 3" key="1">
    <citation type="submission" date="2018-06" db="EMBL/GenBank/DDBJ databases">
        <title>Mutators as drivers of adaptation in pathogenic bacteria and a risk factor for host jumps and vaccine escape.</title>
        <authorList>
            <person name="Barnes A.C."/>
            <person name="Silayeva O."/>
        </authorList>
    </citation>
    <scope>NUCLEOTIDE SEQUENCE [LARGE SCALE GENOMIC DNA]</scope>
    <source>
        <strain evidence="2 3">QMA0445</strain>
    </source>
</reference>
<organism evidence="2 3">
    <name type="scientific">Streptococcus iniae</name>
    <name type="common">Streptococcus shiloi</name>
    <dbReference type="NCBI Taxonomy" id="1346"/>
    <lineage>
        <taxon>Bacteria</taxon>
        <taxon>Bacillati</taxon>
        <taxon>Bacillota</taxon>
        <taxon>Bacilli</taxon>
        <taxon>Lactobacillales</taxon>
        <taxon>Streptococcaceae</taxon>
        <taxon>Streptococcus</taxon>
    </lineage>
</organism>
<gene>
    <name evidence="2" type="ORF">DIY07_06650</name>
</gene>
<dbReference type="RefSeq" id="WP_121792059.1">
    <property type="nucleotide sequence ID" value="NZ_QLQC01000064.1"/>
</dbReference>
<proteinExistence type="predicted"/>
<dbReference type="InterPro" id="IPR009293">
    <property type="entry name" value="UPF0478"/>
</dbReference>
<dbReference type="PANTHER" id="PTHR40070">
    <property type="entry name" value="UPF0478 PROTEIN YTXG"/>
    <property type="match status" value="1"/>
</dbReference>
<protein>
    <submittedName>
        <fullName evidence="2">DUF948 domain-containing protein</fullName>
    </submittedName>
</protein>
<keyword evidence="1" id="KW-1133">Transmembrane helix</keyword>
<dbReference type="PANTHER" id="PTHR40070:SF1">
    <property type="entry name" value="UPF0478 PROTEIN YTXG"/>
    <property type="match status" value="1"/>
</dbReference>
<keyword evidence="1" id="KW-0472">Membrane</keyword>
<evidence type="ECO:0000313" key="3">
    <source>
        <dbReference type="Proteomes" id="UP000269148"/>
    </source>
</evidence>
<dbReference type="EMBL" id="QLQD01000060">
    <property type="protein sequence ID" value="RLU56325.1"/>
    <property type="molecule type" value="Genomic_DNA"/>
</dbReference>
<evidence type="ECO:0000256" key="1">
    <source>
        <dbReference type="SAM" id="Phobius"/>
    </source>
</evidence>
<dbReference type="Pfam" id="PF06103">
    <property type="entry name" value="DUF948"/>
    <property type="match status" value="1"/>
</dbReference>
<name>A0A3L8G915_STRIN</name>
<dbReference type="Proteomes" id="UP000269148">
    <property type="component" value="Unassembled WGS sequence"/>
</dbReference>
<sequence>MDLVGIALIIIALAFVALVIFLIIVLKKVSETIEETKKTIFLLTSDVNVSLYQTNEILAKANVLVEDVTGKVATIDPLFVAIADLSESVSDLNHQARNIGKKASGASGAVTKVSKAALVGKVASKVFTKKEKKNG</sequence>
<feature type="transmembrane region" description="Helical" evidence="1">
    <location>
        <begin position="6"/>
        <end position="26"/>
    </location>
</feature>
<dbReference type="OrthoDB" id="2146420at2"/>
<evidence type="ECO:0000313" key="2">
    <source>
        <dbReference type="EMBL" id="RLU56325.1"/>
    </source>
</evidence>
<dbReference type="AlphaFoldDB" id="A0A3L8G915"/>
<keyword evidence="1" id="KW-0812">Transmembrane</keyword>
<comment type="caution">
    <text evidence="2">The sequence shown here is derived from an EMBL/GenBank/DDBJ whole genome shotgun (WGS) entry which is preliminary data.</text>
</comment>